<feature type="domain" description="DUF4384" evidence="2">
    <location>
        <begin position="364"/>
        <end position="437"/>
    </location>
</feature>
<proteinExistence type="predicted"/>
<name>A0A2S7IHN8_9BACT</name>
<dbReference type="Pfam" id="PF14326">
    <property type="entry name" value="DUF4384"/>
    <property type="match status" value="1"/>
</dbReference>
<dbReference type="OrthoDB" id="6395784at2"/>
<accession>A0A2S7IHN8</accession>
<protein>
    <recommendedName>
        <fullName evidence="2">DUF4384 domain-containing protein</fullName>
    </recommendedName>
</protein>
<feature type="signal peptide" evidence="1">
    <location>
        <begin position="1"/>
        <end position="22"/>
    </location>
</feature>
<dbReference type="EMBL" id="PTRA01000004">
    <property type="protein sequence ID" value="PQA55472.1"/>
    <property type="molecule type" value="Genomic_DNA"/>
</dbReference>
<feature type="chain" id="PRO_5015392126" description="DUF4384 domain-containing protein" evidence="1">
    <location>
        <begin position="23"/>
        <end position="497"/>
    </location>
</feature>
<dbReference type="Proteomes" id="UP000239590">
    <property type="component" value="Unassembled WGS sequence"/>
</dbReference>
<keyword evidence="1" id="KW-0732">Signal</keyword>
<evidence type="ECO:0000259" key="2">
    <source>
        <dbReference type="Pfam" id="PF14326"/>
    </source>
</evidence>
<sequence length="497" mass="56504">MKKFLGMLGWFLGGLSSLWAQSYTPAQQTEIIQNARRLITDQYLTNLEILTHYEANQPFDALRPQLKGLITGALRDKEVLIFNEFREPKGTQTSVEEYVKDCRIFSGGKPIIHALDWSKVQYDFQRTTAGEPYLNVYLIKTLQGQNAQNKAFTYENLTEFRVQFSFHATLNSFLNFKIVGISKVGQRPITAFTSQTLATLEKPKDLLSVLDTLTAQVEKDLPPNVKRLVLERFTYKNCGINDALSDQVFAMLSSCWQRHTQIPVRSVAESDEKSWIIRGSYEEDLNQLRLRMEVVDGASRKVLAQGRSSELPLSWLVEQKLPLKPENYERVRNVQDTLRQITTTTKSALKIEIRTDRGRSGVEYWAGQQMILEATANRPCHLRLLYRLADGTQTLLESDFVIKPGQENTPVRISPESAFICSPPYGTEYLLAYASEEAFCPLPTAPSQQGYVRNEGGYRIFVGSLAAFQTLMKCRKNNDGKIAEDHIQITTREAKGF</sequence>
<gene>
    <name evidence="3" type="ORF">C5O19_18800</name>
</gene>
<evidence type="ECO:0000313" key="4">
    <source>
        <dbReference type="Proteomes" id="UP000239590"/>
    </source>
</evidence>
<keyword evidence="4" id="KW-1185">Reference proteome</keyword>
<dbReference type="RefSeq" id="WP_104714941.1">
    <property type="nucleotide sequence ID" value="NZ_PTRA01000004.1"/>
</dbReference>
<organism evidence="3 4">
    <name type="scientific">Siphonobacter curvatus</name>
    <dbReference type="NCBI Taxonomy" id="2094562"/>
    <lineage>
        <taxon>Bacteria</taxon>
        <taxon>Pseudomonadati</taxon>
        <taxon>Bacteroidota</taxon>
        <taxon>Cytophagia</taxon>
        <taxon>Cytophagales</taxon>
        <taxon>Cytophagaceae</taxon>
        <taxon>Siphonobacter</taxon>
    </lineage>
</organism>
<comment type="caution">
    <text evidence="3">The sequence shown here is derived from an EMBL/GenBank/DDBJ whole genome shotgun (WGS) entry which is preliminary data.</text>
</comment>
<evidence type="ECO:0000256" key="1">
    <source>
        <dbReference type="SAM" id="SignalP"/>
    </source>
</evidence>
<dbReference type="AlphaFoldDB" id="A0A2S7IHN8"/>
<reference evidence="4" key="1">
    <citation type="submission" date="2018-02" db="EMBL/GenBank/DDBJ databases">
        <title>Genome sequencing of Solimonas sp. HR-BB.</title>
        <authorList>
            <person name="Lee Y."/>
            <person name="Jeon C.O."/>
        </authorList>
    </citation>
    <scope>NUCLEOTIDE SEQUENCE [LARGE SCALE GENOMIC DNA]</scope>
    <source>
        <strain evidence="4">HR-U</strain>
    </source>
</reference>
<evidence type="ECO:0000313" key="3">
    <source>
        <dbReference type="EMBL" id="PQA55472.1"/>
    </source>
</evidence>
<dbReference type="InterPro" id="IPR025493">
    <property type="entry name" value="DUF4384"/>
</dbReference>